<feature type="compositionally biased region" description="Acidic residues" evidence="1">
    <location>
        <begin position="55"/>
        <end position="65"/>
    </location>
</feature>
<dbReference type="KEGG" id="ido:I598_0335"/>
<dbReference type="PATRIC" id="fig|1300344.3.peg.335"/>
<dbReference type="Proteomes" id="UP000076794">
    <property type="component" value="Chromosome"/>
</dbReference>
<feature type="region of interest" description="Disordered" evidence="1">
    <location>
        <begin position="38"/>
        <end position="65"/>
    </location>
</feature>
<protein>
    <recommendedName>
        <fullName evidence="4">SPOR domain-containing protein</fullName>
    </recommendedName>
</protein>
<evidence type="ECO:0000256" key="1">
    <source>
        <dbReference type="SAM" id="MobiDB-lite"/>
    </source>
</evidence>
<dbReference type="AlphaFoldDB" id="A0A168EDZ5"/>
<sequence>MSEENSTTQYWFNTKTGQVETSGEKSSWTHLMGPYPTREEAAQALDTASRRTEDWETEDEEWRRG</sequence>
<proteinExistence type="predicted"/>
<accession>A0A168EDZ5</accession>
<reference evidence="2 3" key="1">
    <citation type="submission" date="2016-01" db="EMBL/GenBank/DDBJ databases">
        <title>Complete genome sequence of a soil Actinobacterium, Isoptericola dokdonensis DS-3.</title>
        <authorList>
            <person name="Kwon S.-K."/>
            <person name="Kim J.F."/>
        </authorList>
    </citation>
    <scope>NUCLEOTIDE SEQUENCE [LARGE SCALE GENOMIC DNA]</scope>
    <source>
        <strain evidence="2 3">DS-3</strain>
    </source>
</reference>
<gene>
    <name evidence="2" type="ORF">I598_0335</name>
</gene>
<dbReference type="STRING" id="1300344.I598_0335"/>
<evidence type="ECO:0008006" key="4">
    <source>
        <dbReference type="Google" id="ProtNLM"/>
    </source>
</evidence>
<dbReference type="OrthoDB" id="3268477at2"/>
<dbReference type="EMBL" id="CP014209">
    <property type="protein sequence ID" value="ANC29923.1"/>
    <property type="molecule type" value="Genomic_DNA"/>
</dbReference>
<dbReference type="RefSeq" id="WP_068200714.1">
    <property type="nucleotide sequence ID" value="NZ_CP014209.1"/>
</dbReference>
<organism evidence="2 3">
    <name type="scientific">Isoptericola dokdonensis DS-3</name>
    <dbReference type="NCBI Taxonomy" id="1300344"/>
    <lineage>
        <taxon>Bacteria</taxon>
        <taxon>Bacillati</taxon>
        <taxon>Actinomycetota</taxon>
        <taxon>Actinomycetes</taxon>
        <taxon>Micrococcales</taxon>
        <taxon>Promicromonosporaceae</taxon>
        <taxon>Isoptericola</taxon>
    </lineage>
</organism>
<evidence type="ECO:0000313" key="3">
    <source>
        <dbReference type="Proteomes" id="UP000076794"/>
    </source>
</evidence>
<name>A0A168EDZ5_9MICO</name>
<keyword evidence="3" id="KW-1185">Reference proteome</keyword>
<evidence type="ECO:0000313" key="2">
    <source>
        <dbReference type="EMBL" id="ANC29923.1"/>
    </source>
</evidence>